<name>A0A8D0ATX5_SALMN</name>
<dbReference type="Gene3D" id="3.10.100.10">
    <property type="entry name" value="Mannose-Binding Protein A, subunit A"/>
    <property type="match status" value="1"/>
</dbReference>
<sequence length="95" mass="10678">MPWPLPEVATGLRCHPLPSSLLGLCPPKWILYRDELCLYFPASPALSWNESRVFCQDQNADLVVIKDYSKQVRDEFAGCGLKAISQERKAMSLPA</sequence>
<dbReference type="InterPro" id="IPR016187">
    <property type="entry name" value="CTDL_fold"/>
</dbReference>
<organism evidence="3 4">
    <name type="scientific">Salvator merianae</name>
    <name type="common">Argentine black and white tegu</name>
    <name type="synonym">Tupinambis merianae</name>
    <dbReference type="NCBI Taxonomy" id="96440"/>
    <lineage>
        <taxon>Eukaryota</taxon>
        <taxon>Metazoa</taxon>
        <taxon>Chordata</taxon>
        <taxon>Craniata</taxon>
        <taxon>Vertebrata</taxon>
        <taxon>Euteleostomi</taxon>
        <taxon>Lepidosauria</taxon>
        <taxon>Squamata</taxon>
        <taxon>Bifurcata</taxon>
        <taxon>Unidentata</taxon>
        <taxon>Episquamata</taxon>
        <taxon>Laterata</taxon>
        <taxon>Teiioidea</taxon>
        <taxon>Teiidae</taxon>
        <taxon>Salvator</taxon>
    </lineage>
</organism>
<keyword evidence="2" id="KW-0964">Secreted</keyword>
<comment type="subcellular location">
    <subcellularLocation>
        <location evidence="1">Secreted</location>
    </subcellularLocation>
</comment>
<dbReference type="SUPFAM" id="SSF56436">
    <property type="entry name" value="C-type lectin-like"/>
    <property type="match status" value="1"/>
</dbReference>
<evidence type="ECO:0008006" key="5">
    <source>
        <dbReference type="Google" id="ProtNLM"/>
    </source>
</evidence>
<dbReference type="InterPro" id="IPR016186">
    <property type="entry name" value="C-type_lectin-like/link_sf"/>
</dbReference>
<dbReference type="AlphaFoldDB" id="A0A8D0ATX5"/>
<evidence type="ECO:0000313" key="3">
    <source>
        <dbReference type="Ensembl" id="ENSSMRP00000000570.1"/>
    </source>
</evidence>
<evidence type="ECO:0000256" key="2">
    <source>
        <dbReference type="ARBA" id="ARBA00022525"/>
    </source>
</evidence>
<keyword evidence="4" id="KW-1185">Reference proteome</keyword>
<reference evidence="3" key="1">
    <citation type="submission" date="2025-08" db="UniProtKB">
        <authorList>
            <consortium name="Ensembl"/>
        </authorList>
    </citation>
    <scope>IDENTIFICATION</scope>
</reference>
<dbReference type="Proteomes" id="UP000694421">
    <property type="component" value="Unplaced"/>
</dbReference>
<dbReference type="GO" id="GO:0005576">
    <property type="term" value="C:extracellular region"/>
    <property type="evidence" value="ECO:0007669"/>
    <property type="project" value="UniProtKB-SubCell"/>
</dbReference>
<reference evidence="3" key="2">
    <citation type="submission" date="2025-09" db="UniProtKB">
        <authorList>
            <consortium name="Ensembl"/>
        </authorList>
    </citation>
    <scope>IDENTIFICATION</scope>
</reference>
<evidence type="ECO:0000256" key="1">
    <source>
        <dbReference type="ARBA" id="ARBA00004613"/>
    </source>
</evidence>
<protein>
    <recommendedName>
        <fullName evidence="5">C-type lectin domain-containing protein</fullName>
    </recommendedName>
</protein>
<evidence type="ECO:0000313" key="4">
    <source>
        <dbReference type="Proteomes" id="UP000694421"/>
    </source>
</evidence>
<accession>A0A8D0ATX5</accession>
<dbReference type="Ensembl" id="ENSSMRT00000000700.1">
    <property type="protein sequence ID" value="ENSSMRP00000000570.1"/>
    <property type="gene ID" value="ENSSMRG00000000528.1"/>
</dbReference>
<proteinExistence type="predicted"/>